<accession>A0A6G1K770</accession>
<evidence type="ECO:0000313" key="3">
    <source>
        <dbReference type="EMBL" id="KAF2708664.1"/>
    </source>
</evidence>
<dbReference type="InterPro" id="IPR001810">
    <property type="entry name" value="F-box_dom"/>
</dbReference>
<dbReference type="Proteomes" id="UP000799428">
    <property type="component" value="Unassembled WGS sequence"/>
</dbReference>
<evidence type="ECO:0000313" key="4">
    <source>
        <dbReference type="Proteomes" id="UP000799428"/>
    </source>
</evidence>
<feature type="domain" description="F-box" evidence="2">
    <location>
        <begin position="26"/>
        <end position="72"/>
    </location>
</feature>
<dbReference type="OrthoDB" id="3801151at2759"/>
<keyword evidence="4" id="KW-1185">Reference proteome</keyword>
<name>A0A6G1K770_9PLEO</name>
<organism evidence="3 4">
    <name type="scientific">Pleomassaria siparia CBS 279.74</name>
    <dbReference type="NCBI Taxonomy" id="1314801"/>
    <lineage>
        <taxon>Eukaryota</taxon>
        <taxon>Fungi</taxon>
        <taxon>Dikarya</taxon>
        <taxon>Ascomycota</taxon>
        <taxon>Pezizomycotina</taxon>
        <taxon>Dothideomycetes</taxon>
        <taxon>Pleosporomycetidae</taxon>
        <taxon>Pleosporales</taxon>
        <taxon>Pleomassariaceae</taxon>
        <taxon>Pleomassaria</taxon>
    </lineage>
</organism>
<gene>
    <name evidence="3" type="ORF">K504DRAFT_502689</name>
</gene>
<proteinExistence type="predicted"/>
<dbReference type="PROSITE" id="PS50181">
    <property type="entry name" value="FBOX"/>
    <property type="match status" value="1"/>
</dbReference>
<feature type="region of interest" description="Disordered" evidence="1">
    <location>
        <begin position="340"/>
        <end position="360"/>
    </location>
</feature>
<protein>
    <recommendedName>
        <fullName evidence="2">F-box domain-containing protein</fullName>
    </recommendedName>
</protein>
<sequence length="360" mass="40575">MFLRRHSHQDKAERAAATCYAQNMENNTFCRLPAEMILDISDFLQGADLLAYNSACRRVTAVLRCTTKLAKMSKKSKEAFTKRLRLDTFYRDAIVEEEQATGILESLLCSYCQEHHPRDGFAVTELGKPCNERVCRGATRVLRVCKHRRMTWKELKGLGMNASSSEASRELFVCASNGRHQMVQRNAEVVRLYGTRFDPSESNVRGTLHFRVLPLSMWSHRVYCSDIQRALVELDEYICPHLRTSSGLVCLCNRTCLGLLSSNPSPLSSRDGGDVFVEAFRSAIATSSCSVRDCHSKITIYREWAQTEIGVQITQDVGPMDSPLDPSWLAATEEALSKDGAITPSMPKSHSSGPWSYWEW</sequence>
<evidence type="ECO:0000259" key="2">
    <source>
        <dbReference type="PROSITE" id="PS50181"/>
    </source>
</evidence>
<dbReference type="AlphaFoldDB" id="A0A6G1K770"/>
<dbReference type="EMBL" id="MU005771">
    <property type="protein sequence ID" value="KAF2708664.1"/>
    <property type="molecule type" value="Genomic_DNA"/>
</dbReference>
<reference evidence="3" key="1">
    <citation type="journal article" date="2020" name="Stud. Mycol.">
        <title>101 Dothideomycetes genomes: a test case for predicting lifestyles and emergence of pathogens.</title>
        <authorList>
            <person name="Haridas S."/>
            <person name="Albert R."/>
            <person name="Binder M."/>
            <person name="Bloem J."/>
            <person name="Labutti K."/>
            <person name="Salamov A."/>
            <person name="Andreopoulos B."/>
            <person name="Baker S."/>
            <person name="Barry K."/>
            <person name="Bills G."/>
            <person name="Bluhm B."/>
            <person name="Cannon C."/>
            <person name="Castanera R."/>
            <person name="Culley D."/>
            <person name="Daum C."/>
            <person name="Ezra D."/>
            <person name="Gonzalez J."/>
            <person name="Henrissat B."/>
            <person name="Kuo A."/>
            <person name="Liang C."/>
            <person name="Lipzen A."/>
            <person name="Lutzoni F."/>
            <person name="Magnuson J."/>
            <person name="Mondo S."/>
            <person name="Nolan M."/>
            <person name="Ohm R."/>
            <person name="Pangilinan J."/>
            <person name="Park H.-J."/>
            <person name="Ramirez L."/>
            <person name="Alfaro M."/>
            <person name="Sun H."/>
            <person name="Tritt A."/>
            <person name="Yoshinaga Y."/>
            <person name="Zwiers L.-H."/>
            <person name="Turgeon B."/>
            <person name="Goodwin S."/>
            <person name="Spatafora J."/>
            <person name="Crous P."/>
            <person name="Grigoriev I."/>
        </authorList>
    </citation>
    <scope>NUCLEOTIDE SEQUENCE</scope>
    <source>
        <strain evidence="3">CBS 279.74</strain>
    </source>
</reference>
<evidence type="ECO:0000256" key="1">
    <source>
        <dbReference type="SAM" id="MobiDB-lite"/>
    </source>
</evidence>